<sequence>MKKLGAINLTYDGPHNDIVNSASYYEDGTINVKYTLLSLKNLLLQNINVIDKLLENNVVKNITINDVKISVEIESIEHFEKLVEDEILVTEEEENFTDYSGEIETNQDRLNRVLNMTNINETEIIFGQEVNYDAFNSDSESSESESETNLLNDDKAHKYLFNAFELLMNSEKDMCSDSD</sequence>
<evidence type="ECO:0000313" key="1">
    <source>
        <dbReference type="EMBL" id="AVL94945.1"/>
    </source>
</evidence>
<protein>
    <submittedName>
        <fullName evidence="1">Uncharacterized protein</fullName>
    </submittedName>
</protein>
<accession>A0A2P1EM28</accession>
<keyword evidence="2" id="KW-1185">Reference proteome</keyword>
<proteinExistence type="predicted"/>
<name>A0A2P1EM28_9VIRU</name>
<evidence type="ECO:0000313" key="2">
    <source>
        <dbReference type="Proteomes" id="UP000289600"/>
    </source>
</evidence>
<organism evidence="1 2">
    <name type="scientific">Moumouvirus australiensis</name>
    <dbReference type="NCBI Taxonomy" id="2109587"/>
    <lineage>
        <taxon>Viruses</taxon>
        <taxon>Varidnaviria</taxon>
        <taxon>Bamfordvirae</taxon>
        <taxon>Nucleocytoviricota</taxon>
        <taxon>Megaviricetes</taxon>
        <taxon>Imitervirales</taxon>
        <taxon>Mimiviridae</taxon>
        <taxon>Megamimivirinae</taxon>
        <taxon>Moumouvirus</taxon>
        <taxon>Moumouvirus australiense</taxon>
    </lineage>
</organism>
<dbReference type="EMBL" id="MG807320">
    <property type="protein sequence ID" value="AVL94945.1"/>
    <property type="molecule type" value="Genomic_DNA"/>
</dbReference>
<dbReference type="Proteomes" id="UP000289600">
    <property type="component" value="Segment"/>
</dbReference>
<reference evidence="2" key="1">
    <citation type="submission" date="2018-01" db="EMBL/GenBank/DDBJ databases">
        <title>Testimony of 'menage a trois' revealed by the proteome of Megavirus virophage.</title>
        <authorList>
            <person name="Jeudy S."/>
            <person name="Bertaux L."/>
            <person name="Alempic J.-M."/>
            <person name="Lartigue A."/>
            <person name="Legendre M."/>
            <person name="Philippe N."/>
            <person name="Beucher L."/>
            <person name="Biondi E."/>
            <person name="Juul S."/>
            <person name="Turner D."/>
            <person name="Coute Y."/>
            <person name="Claverie J.-M."/>
            <person name="Abergel C."/>
        </authorList>
    </citation>
    <scope>NUCLEOTIDE SEQUENCE [LARGE SCALE GENOMIC DNA]</scope>
</reference>
<gene>
    <name evidence="1" type="ORF">mc_559</name>
</gene>